<feature type="transmembrane region" description="Helical" evidence="1">
    <location>
        <begin position="224"/>
        <end position="245"/>
    </location>
</feature>
<keyword evidence="3" id="KW-1185">Reference proteome</keyword>
<accession>A0A437S6C8</accession>
<evidence type="ECO:0000313" key="2">
    <source>
        <dbReference type="EMBL" id="RVU54553.1"/>
    </source>
</evidence>
<feature type="transmembrane region" description="Helical" evidence="1">
    <location>
        <begin position="169"/>
        <end position="186"/>
    </location>
</feature>
<evidence type="ECO:0000313" key="3">
    <source>
        <dbReference type="Proteomes" id="UP000288812"/>
    </source>
</evidence>
<keyword evidence="1" id="KW-0812">Transmembrane</keyword>
<dbReference type="EMBL" id="RLIH01000009">
    <property type="protein sequence ID" value="RVU54553.1"/>
    <property type="molecule type" value="Genomic_DNA"/>
</dbReference>
<keyword evidence="1" id="KW-0472">Membrane</keyword>
<feature type="transmembrane region" description="Helical" evidence="1">
    <location>
        <begin position="47"/>
        <end position="69"/>
    </location>
</feature>
<dbReference type="Proteomes" id="UP000288812">
    <property type="component" value="Unassembled WGS sequence"/>
</dbReference>
<dbReference type="Pfam" id="PF05857">
    <property type="entry name" value="TraX"/>
    <property type="match status" value="1"/>
</dbReference>
<dbReference type="InterPro" id="IPR008875">
    <property type="entry name" value="TraX"/>
</dbReference>
<feature type="transmembrane region" description="Helical" evidence="1">
    <location>
        <begin position="15"/>
        <end position="35"/>
    </location>
</feature>
<proteinExistence type="predicted"/>
<evidence type="ECO:0008006" key="4">
    <source>
        <dbReference type="Google" id="ProtNLM"/>
    </source>
</evidence>
<feature type="transmembrane region" description="Helical" evidence="1">
    <location>
        <begin position="192"/>
        <end position="212"/>
    </location>
</feature>
<evidence type="ECO:0000256" key="1">
    <source>
        <dbReference type="SAM" id="Phobius"/>
    </source>
</evidence>
<sequence length="246" mass="27879">MLFDHIHQMFVHVGAPMWFTMLGRLVAPIFIFLSTEGLRYTHSRLKYVRNLLFGSIAMNLMSVVLQKVLPNPNIVLMNNIFGTLLILAILISAIDLVIDGVKKSNYKNAVIGVLILLAYAAYNVFAMSLISIPFGINLVLIFPPVYLVEGGFVFIILGLLFYYLRKRPLQIAALAVIAIISTKFWTEGFTMGSLFTSNIQWMMVFSGILMALYNGREGRKMKKFFYIFYPAHIAVLYIISTLLFIV</sequence>
<feature type="transmembrane region" description="Helical" evidence="1">
    <location>
        <begin position="110"/>
        <end position="132"/>
    </location>
</feature>
<reference evidence="2 3" key="1">
    <citation type="submission" date="2018-11" db="EMBL/GenBank/DDBJ databases">
        <title>Genome sequencing and assembly of Anaerosphaera sp. nov., GS7-6-2.</title>
        <authorList>
            <person name="Rettenmaier R."/>
            <person name="Liebl W."/>
            <person name="Zverlov V."/>
        </authorList>
    </citation>
    <scope>NUCLEOTIDE SEQUENCE [LARGE SCALE GENOMIC DNA]</scope>
    <source>
        <strain evidence="2 3">GS7-6-2</strain>
    </source>
</reference>
<name>A0A437S6C8_9FIRM</name>
<dbReference type="OrthoDB" id="9781069at2"/>
<keyword evidence="1" id="KW-1133">Transmembrane helix</keyword>
<gene>
    <name evidence="2" type="ORF">EF514_07140</name>
</gene>
<feature type="transmembrane region" description="Helical" evidence="1">
    <location>
        <begin position="75"/>
        <end position="98"/>
    </location>
</feature>
<dbReference type="AlphaFoldDB" id="A0A437S6C8"/>
<organism evidence="2 3">
    <name type="scientific">Anaerosphaera multitolerans</name>
    <dbReference type="NCBI Taxonomy" id="2487351"/>
    <lineage>
        <taxon>Bacteria</taxon>
        <taxon>Bacillati</taxon>
        <taxon>Bacillota</taxon>
        <taxon>Tissierellia</taxon>
        <taxon>Tissierellales</taxon>
        <taxon>Peptoniphilaceae</taxon>
        <taxon>Anaerosphaera</taxon>
    </lineage>
</organism>
<protein>
    <recommendedName>
        <fullName evidence="4">Conjugal transfer protein TraX</fullName>
    </recommendedName>
</protein>
<comment type="caution">
    <text evidence="2">The sequence shown here is derived from an EMBL/GenBank/DDBJ whole genome shotgun (WGS) entry which is preliminary data.</text>
</comment>
<feature type="transmembrane region" description="Helical" evidence="1">
    <location>
        <begin position="138"/>
        <end position="162"/>
    </location>
</feature>